<feature type="transmembrane region" description="Helical" evidence="6">
    <location>
        <begin position="445"/>
        <end position="467"/>
    </location>
</feature>
<organism evidence="8 9">
    <name type="scientific">Xylaria arbuscula</name>
    <dbReference type="NCBI Taxonomy" id="114810"/>
    <lineage>
        <taxon>Eukaryota</taxon>
        <taxon>Fungi</taxon>
        <taxon>Dikarya</taxon>
        <taxon>Ascomycota</taxon>
        <taxon>Pezizomycotina</taxon>
        <taxon>Sordariomycetes</taxon>
        <taxon>Xylariomycetidae</taxon>
        <taxon>Xylariales</taxon>
        <taxon>Xylariaceae</taxon>
        <taxon>Xylaria</taxon>
    </lineage>
</organism>
<evidence type="ECO:0000313" key="9">
    <source>
        <dbReference type="Proteomes" id="UP001148614"/>
    </source>
</evidence>
<keyword evidence="4 6" id="KW-0472">Membrane</keyword>
<dbReference type="SUPFAM" id="SSF103473">
    <property type="entry name" value="MFS general substrate transporter"/>
    <property type="match status" value="1"/>
</dbReference>
<feature type="transmembrane region" description="Helical" evidence="6">
    <location>
        <begin position="416"/>
        <end position="438"/>
    </location>
</feature>
<feature type="domain" description="Major facilitator superfamily (MFS) profile" evidence="7">
    <location>
        <begin position="66"/>
        <end position="503"/>
    </location>
</feature>
<name>A0A9W8TPY4_9PEZI</name>
<dbReference type="InterPro" id="IPR020846">
    <property type="entry name" value="MFS_dom"/>
</dbReference>
<keyword evidence="3 6" id="KW-1133">Transmembrane helix</keyword>
<dbReference type="PROSITE" id="PS50850">
    <property type="entry name" value="MFS"/>
    <property type="match status" value="1"/>
</dbReference>
<dbReference type="AlphaFoldDB" id="A0A9W8TPY4"/>
<dbReference type="Gene3D" id="1.20.1250.20">
    <property type="entry name" value="MFS general substrate transporter like domains"/>
    <property type="match status" value="1"/>
</dbReference>
<dbReference type="Proteomes" id="UP001148614">
    <property type="component" value="Unassembled WGS sequence"/>
</dbReference>
<keyword evidence="2 6" id="KW-0812">Transmembrane</keyword>
<feature type="region of interest" description="Disordered" evidence="5">
    <location>
        <begin position="1"/>
        <end position="20"/>
    </location>
</feature>
<feature type="transmembrane region" description="Helical" evidence="6">
    <location>
        <begin position="479"/>
        <end position="498"/>
    </location>
</feature>
<reference evidence="8" key="1">
    <citation type="submission" date="2022-07" db="EMBL/GenBank/DDBJ databases">
        <title>Genome Sequence of Xylaria arbuscula.</title>
        <authorList>
            <person name="Buettner E."/>
        </authorList>
    </citation>
    <scope>NUCLEOTIDE SEQUENCE</scope>
    <source>
        <strain evidence="8">VT107</strain>
    </source>
</reference>
<evidence type="ECO:0000259" key="7">
    <source>
        <dbReference type="PROSITE" id="PS50850"/>
    </source>
</evidence>
<accession>A0A9W8TPY4</accession>
<dbReference type="VEuPathDB" id="FungiDB:F4678DRAFT_265250"/>
<dbReference type="PANTHER" id="PTHR23502">
    <property type="entry name" value="MAJOR FACILITATOR SUPERFAMILY"/>
    <property type="match status" value="1"/>
</dbReference>
<feature type="transmembrane region" description="Helical" evidence="6">
    <location>
        <begin position="302"/>
        <end position="325"/>
    </location>
</feature>
<sequence>MPTSIKSDENLESQLNEDYKESPELAISSAHREYAIERHGTHELEPFPDHNDADPLNWPRPKKWLNLFFIAFHAFMATFTAAAIQSAFEDISIDLDRTIPQVSYLVSLVIAVLGVAPIFWRPLANRFGRRPILLCSLVISLVGNVGCAKSPTYSTMALCRAITAFGISPAAAIGAGMVQEMFFKHQRGRYLGVWTMFVTLGVPVAPFIFGFVALRVGYRWIYWILAIVSPDLNELRSQGANKPLLKTNALQLILYFVFGSETRYIRGEDNQVPFSYVKSLVHFRRMGQTPLTIWDFIKPLRVGVFPCVAIPAIAYSMVFNLANVFPTIEIPQLYVEKFHQNTQEVGLQFGAVIIGTLLGEQVGGHLSDRWMRQKRAIAQEYRLWLSYFGYALSIIGIVVFLVQLDKAGKTWNITPTVGVGIAAAGNQIVTTVLITYAVDCHPQEATSIGVFVTLVRQVWGFIGPFWFPPLLNNVGLVKSLGVIIALIVGGSALPTVMLQWKGKSWRKMVE</sequence>
<dbReference type="InterPro" id="IPR011701">
    <property type="entry name" value="MFS"/>
</dbReference>
<dbReference type="PANTHER" id="PTHR23502:SF2">
    <property type="entry name" value="TRANSPORTER, PUTATIVE (AFU_ORTHOLOGUE AFUA_2G08910)-RELATED"/>
    <property type="match status" value="1"/>
</dbReference>
<dbReference type="Pfam" id="PF07690">
    <property type="entry name" value="MFS_1"/>
    <property type="match status" value="1"/>
</dbReference>
<comment type="caution">
    <text evidence="8">The sequence shown here is derived from an EMBL/GenBank/DDBJ whole genome shotgun (WGS) entry which is preliminary data.</text>
</comment>
<feature type="transmembrane region" description="Helical" evidence="6">
    <location>
        <begin position="64"/>
        <end position="84"/>
    </location>
</feature>
<evidence type="ECO:0000256" key="2">
    <source>
        <dbReference type="ARBA" id="ARBA00022692"/>
    </source>
</evidence>
<feature type="transmembrane region" description="Helical" evidence="6">
    <location>
        <begin position="132"/>
        <end position="151"/>
    </location>
</feature>
<feature type="transmembrane region" description="Helical" evidence="6">
    <location>
        <begin position="104"/>
        <end position="120"/>
    </location>
</feature>
<evidence type="ECO:0000313" key="8">
    <source>
        <dbReference type="EMBL" id="KAJ3579472.1"/>
    </source>
</evidence>
<dbReference type="GO" id="GO:0005886">
    <property type="term" value="C:plasma membrane"/>
    <property type="evidence" value="ECO:0007669"/>
    <property type="project" value="TreeGrafter"/>
</dbReference>
<comment type="subcellular location">
    <subcellularLocation>
        <location evidence="1">Membrane</location>
        <topology evidence="1">Multi-pass membrane protein</topology>
    </subcellularLocation>
</comment>
<dbReference type="InterPro" id="IPR036259">
    <property type="entry name" value="MFS_trans_sf"/>
</dbReference>
<proteinExistence type="predicted"/>
<feature type="transmembrane region" description="Helical" evidence="6">
    <location>
        <begin position="190"/>
        <end position="214"/>
    </location>
</feature>
<keyword evidence="9" id="KW-1185">Reference proteome</keyword>
<dbReference type="Gene3D" id="1.20.1720.10">
    <property type="entry name" value="Multidrug resistance protein D"/>
    <property type="match status" value="1"/>
</dbReference>
<evidence type="ECO:0000256" key="6">
    <source>
        <dbReference type="SAM" id="Phobius"/>
    </source>
</evidence>
<protein>
    <recommendedName>
        <fullName evidence="7">Major facilitator superfamily (MFS) profile domain-containing protein</fullName>
    </recommendedName>
</protein>
<feature type="transmembrane region" description="Helical" evidence="6">
    <location>
        <begin position="384"/>
        <end position="404"/>
    </location>
</feature>
<feature type="transmembrane region" description="Helical" evidence="6">
    <location>
        <begin position="157"/>
        <end position="178"/>
    </location>
</feature>
<dbReference type="EMBL" id="JANPWZ010000093">
    <property type="protein sequence ID" value="KAJ3579472.1"/>
    <property type="molecule type" value="Genomic_DNA"/>
</dbReference>
<evidence type="ECO:0000256" key="3">
    <source>
        <dbReference type="ARBA" id="ARBA00022989"/>
    </source>
</evidence>
<evidence type="ECO:0000256" key="4">
    <source>
        <dbReference type="ARBA" id="ARBA00023136"/>
    </source>
</evidence>
<dbReference type="GO" id="GO:0022857">
    <property type="term" value="F:transmembrane transporter activity"/>
    <property type="evidence" value="ECO:0007669"/>
    <property type="project" value="InterPro"/>
</dbReference>
<evidence type="ECO:0000256" key="1">
    <source>
        <dbReference type="ARBA" id="ARBA00004141"/>
    </source>
</evidence>
<gene>
    <name evidence="8" type="ORF">NPX13_g1100</name>
</gene>
<evidence type="ECO:0000256" key="5">
    <source>
        <dbReference type="SAM" id="MobiDB-lite"/>
    </source>
</evidence>